<protein>
    <submittedName>
        <fullName evidence="2">Uncharacterized protein</fullName>
    </submittedName>
</protein>
<organism evidence="2 3">
    <name type="scientific">Plutella xylostella</name>
    <name type="common">Diamondback moth</name>
    <name type="synonym">Plutella maculipennis</name>
    <dbReference type="NCBI Taxonomy" id="51655"/>
    <lineage>
        <taxon>Eukaryota</taxon>
        <taxon>Metazoa</taxon>
        <taxon>Ecdysozoa</taxon>
        <taxon>Arthropoda</taxon>
        <taxon>Hexapoda</taxon>
        <taxon>Insecta</taxon>
        <taxon>Pterygota</taxon>
        <taxon>Neoptera</taxon>
        <taxon>Endopterygota</taxon>
        <taxon>Lepidoptera</taxon>
        <taxon>Glossata</taxon>
        <taxon>Ditrysia</taxon>
        <taxon>Yponomeutoidea</taxon>
        <taxon>Plutellidae</taxon>
        <taxon>Plutella</taxon>
    </lineage>
</organism>
<name>A0ABQ7R2L4_PLUXY</name>
<evidence type="ECO:0000313" key="2">
    <source>
        <dbReference type="EMBL" id="KAG7311537.1"/>
    </source>
</evidence>
<dbReference type="EMBL" id="JAHIBW010000004">
    <property type="protein sequence ID" value="KAG7311537.1"/>
    <property type="molecule type" value="Genomic_DNA"/>
</dbReference>
<comment type="caution">
    <text evidence="2">The sequence shown here is derived from an EMBL/GenBank/DDBJ whole genome shotgun (WGS) entry which is preliminary data.</text>
</comment>
<sequence>MMTNDARILKWCDIFEIVSTRRGLPPGQARGGGGRSGGAVEAGPRGRPQPAPATSVWIIHRQRARASTSLAVPAAAP</sequence>
<evidence type="ECO:0000256" key="1">
    <source>
        <dbReference type="SAM" id="MobiDB-lite"/>
    </source>
</evidence>
<evidence type="ECO:0000313" key="3">
    <source>
        <dbReference type="Proteomes" id="UP000823941"/>
    </source>
</evidence>
<feature type="compositionally biased region" description="Low complexity" evidence="1">
    <location>
        <begin position="38"/>
        <end position="48"/>
    </location>
</feature>
<keyword evidence="3" id="KW-1185">Reference proteome</keyword>
<accession>A0ABQ7R2L4</accession>
<feature type="region of interest" description="Disordered" evidence="1">
    <location>
        <begin position="22"/>
        <end position="53"/>
    </location>
</feature>
<dbReference type="Proteomes" id="UP000823941">
    <property type="component" value="Chromosome 4"/>
</dbReference>
<reference evidence="2 3" key="1">
    <citation type="submission" date="2021-06" db="EMBL/GenBank/DDBJ databases">
        <title>A haploid diamondback moth (Plutella xylostella L.) genome assembly resolves 31 chromosomes and identifies a diamide resistance mutation.</title>
        <authorList>
            <person name="Ward C.M."/>
            <person name="Perry K.D."/>
            <person name="Baker G."/>
            <person name="Powis K."/>
            <person name="Heckel D.G."/>
            <person name="Baxter S.W."/>
        </authorList>
    </citation>
    <scope>NUCLEOTIDE SEQUENCE [LARGE SCALE GENOMIC DNA]</scope>
    <source>
        <strain evidence="2 3">LV</strain>
        <tissue evidence="2">Single pupa</tissue>
    </source>
</reference>
<proteinExistence type="predicted"/>
<gene>
    <name evidence="2" type="ORF">JYU34_002584</name>
</gene>